<reference evidence="2 3" key="1">
    <citation type="journal article" date="2012" name="J. Bacteriol.">
        <title>Genome sequence of the pathogenic Herbaspirillum seropedicae strain Os34, isolated from rice roots.</title>
        <authorList>
            <person name="Ye W."/>
            <person name="Ye S."/>
            <person name="Liu J."/>
            <person name="Chang S."/>
            <person name="Chen M."/>
            <person name="Zhu B."/>
            <person name="Guo L."/>
            <person name="An Q."/>
        </authorList>
    </citation>
    <scope>NUCLEOTIDE SEQUENCE [LARGE SCALE GENOMIC DNA]</scope>
    <source>
        <strain evidence="2 3">Os34</strain>
    </source>
</reference>
<evidence type="ECO:0000256" key="1">
    <source>
        <dbReference type="SAM" id="SignalP"/>
    </source>
</evidence>
<dbReference type="EMBL" id="CP008956">
    <property type="protein sequence ID" value="QJQ00705.1"/>
    <property type="molecule type" value="Genomic_DNA"/>
</dbReference>
<feature type="chain" id="PRO_5027081128" description="Lipoprotein" evidence="1">
    <location>
        <begin position="26"/>
        <end position="85"/>
    </location>
</feature>
<gene>
    <name evidence="2" type="ORF">C798_10830</name>
</gene>
<dbReference type="RefSeq" id="WP_017450907.1">
    <property type="nucleotide sequence ID" value="NZ_CP008956.1"/>
</dbReference>
<feature type="signal peptide" evidence="1">
    <location>
        <begin position="1"/>
        <end position="25"/>
    </location>
</feature>
<sequence length="85" mass="9210">MKPRSHFAFYLAVLPAALLLGGCVAVPANTYGGTAVYSAAPVYSTAPYYAYPAYPVYPAYPAYSYPSSSFYFGYSSGWGGHGRWR</sequence>
<accession>A0A6M3ZQ09</accession>
<evidence type="ECO:0008006" key="4">
    <source>
        <dbReference type="Google" id="ProtNLM"/>
    </source>
</evidence>
<dbReference type="PROSITE" id="PS51257">
    <property type="entry name" value="PROKAR_LIPOPROTEIN"/>
    <property type="match status" value="1"/>
</dbReference>
<organism evidence="2 3">
    <name type="scientific">Herbaspirillum rubrisubalbicans Os34</name>
    <dbReference type="NCBI Taxonomy" id="1235827"/>
    <lineage>
        <taxon>Bacteria</taxon>
        <taxon>Pseudomonadati</taxon>
        <taxon>Pseudomonadota</taxon>
        <taxon>Betaproteobacteria</taxon>
        <taxon>Burkholderiales</taxon>
        <taxon>Oxalobacteraceae</taxon>
        <taxon>Herbaspirillum</taxon>
    </lineage>
</organism>
<name>A0A6M3ZQ09_9BURK</name>
<keyword evidence="1" id="KW-0732">Signal</keyword>
<evidence type="ECO:0000313" key="2">
    <source>
        <dbReference type="EMBL" id="QJQ00705.1"/>
    </source>
</evidence>
<evidence type="ECO:0000313" key="3">
    <source>
        <dbReference type="Proteomes" id="UP000501648"/>
    </source>
</evidence>
<proteinExistence type="predicted"/>
<dbReference type="AlphaFoldDB" id="A0A6M3ZQ09"/>
<dbReference type="Proteomes" id="UP000501648">
    <property type="component" value="Chromosome"/>
</dbReference>
<protein>
    <recommendedName>
        <fullName evidence="4">Lipoprotein</fullName>
    </recommendedName>
</protein>